<dbReference type="InterPro" id="IPR006665">
    <property type="entry name" value="OmpA-like"/>
</dbReference>
<dbReference type="Pfam" id="PF13677">
    <property type="entry name" value="MotB_plug"/>
    <property type="match status" value="1"/>
</dbReference>
<evidence type="ECO:0000259" key="10">
    <source>
        <dbReference type="PROSITE" id="PS51123"/>
    </source>
</evidence>
<dbReference type="EMBL" id="CP154858">
    <property type="protein sequence ID" value="XDT73738.1"/>
    <property type="molecule type" value="Genomic_DNA"/>
</dbReference>
<dbReference type="InterPro" id="IPR050330">
    <property type="entry name" value="Bact_OuterMem_StrucFunc"/>
</dbReference>
<dbReference type="AlphaFoldDB" id="A0AB39V017"/>
<dbReference type="PANTHER" id="PTHR30329">
    <property type="entry name" value="STATOR ELEMENT OF FLAGELLAR MOTOR COMPLEX"/>
    <property type="match status" value="1"/>
</dbReference>
<sequence>MNEAQPPIIVRRIRKVVGHHGGAWKVAFADFATAMMAFFLVLWLSATASPEQKKAIEGYFRDPVGFTEGGSPSAIDLEGSVTVTVTDNKADIPEEQPPIIMEEETVQDIAAQIEQKKLEALKAEIEARIEADPKLSQFRDQLLLDITDEGLRIQIVDKSKRPMFDSGSAELHPYSENILRELAKVIGRVPNKISISGHTDATPFSGRAGFSNWELSAERANAARRALVEGGLPEDKIARVVGHASSVLFDQNDPYNPINRRISIVVLNRKAAAQIQNAESSHEQQVQDGEAAAQGDQSLEDLQKESGLIIRRKSSQPPPRPEELNW</sequence>
<comment type="similarity">
    <text evidence="2">Belongs to the MotB family.</text>
</comment>
<dbReference type="GO" id="GO:0005886">
    <property type="term" value="C:plasma membrane"/>
    <property type="evidence" value="ECO:0007669"/>
    <property type="project" value="UniProtKB-SubCell"/>
</dbReference>
<feature type="domain" description="OmpA-like" evidence="10">
    <location>
        <begin position="151"/>
        <end position="270"/>
    </location>
</feature>
<dbReference type="Pfam" id="PF00691">
    <property type="entry name" value="OmpA"/>
    <property type="match status" value="1"/>
</dbReference>
<gene>
    <name evidence="11" type="primary">motB</name>
    <name evidence="11" type="ORF">AAIA72_07160</name>
</gene>
<dbReference type="PROSITE" id="PS51123">
    <property type="entry name" value="OMPA_2"/>
    <property type="match status" value="1"/>
</dbReference>
<comment type="subcellular location">
    <subcellularLocation>
        <location evidence="1">Cell membrane</location>
        <topology evidence="1">Single-pass membrane protein</topology>
    </subcellularLocation>
</comment>
<dbReference type="PANTHER" id="PTHR30329:SF21">
    <property type="entry name" value="LIPOPROTEIN YIAD-RELATED"/>
    <property type="match status" value="1"/>
</dbReference>
<accession>A0AB39V017</accession>
<keyword evidence="3" id="KW-1003">Cell membrane</keyword>
<evidence type="ECO:0000256" key="6">
    <source>
        <dbReference type="ARBA" id="ARBA00023136"/>
    </source>
</evidence>
<evidence type="ECO:0000256" key="9">
    <source>
        <dbReference type="SAM" id="Phobius"/>
    </source>
</evidence>
<dbReference type="InterPro" id="IPR025713">
    <property type="entry name" value="MotB-like_N_dom"/>
</dbReference>
<dbReference type="CDD" id="cd07185">
    <property type="entry name" value="OmpA_C-like"/>
    <property type="match status" value="1"/>
</dbReference>
<dbReference type="SUPFAM" id="SSF103088">
    <property type="entry name" value="OmpA-like"/>
    <property type="match status" value="1"/>
</dbReference>
<evidence type="ECO:0000256" key="3">
    <source>
        <dbReference type="ARBA" id="ARBA00022475"/>
    </source>
</evidence>
<reference evidence="11" key="1">
    <citation type="submission" date="2024-05" db="EMBL/GenBank/DDBJ databases">
        <title>Genome sequencing of novel strain.</title>
        <authorList>
            <person name="Ganbat D."/>
            <person name="Ganbat S."/>
            <person name="Lee S.-J."/>
        </authorList>
    </citation>
    <scope>NUCLEOTIDE SEQUENCE</scope>
    <source>
        <strain evidence="11">SMD15-11</strain>
    </source>
</reference>
<proteinExistence type="inferred from homology"/>
<dbReference type="InterPro" id="IPR036737">
    <property type="entry name" value="OmpA-like_sf"/>
</dbReference>
<evidence type="ECO:0000256" key="1">
    <source>
        <dbReference type="ARBA" id="ARBA00004162"/>
    </source>
</evidence>
<feature type="transmembrane region" description="Helical" evidence="9">
    <location>
        <begin position="21"/>
        <end position="44"/>
    </location>
</feature>
<dbReference type="RefSeq" id="WP_369602719.1">
    <property type="nucleotide sequence ID" value="NZ_CP154858.1"/>
</dbReference>
<dbReference type="KEGG" id="tcd:AAIA72_07160"/>
<evidence type="ECO:0000256" key="5">
    <source>
        <dbReference type="ARBA" id="ARBA00022989"/>
    </source>
</evidence>
<keyword evidence="6 7" id="KW-0472">Membrane</keyword>
<keyword evidence="11" id="KW-0966">Cell projection</keyword>
<keyword evidence="11" id="KW-0969">Cilium</keyword>
<dbReference type="Gene3D" id="3.30.1330.60">
    <property type="entry name" value="OmpA-like domain"/>
    <property type="match status" value="1"/>
</dbReference>
<evidence type="ECO:0000256" key="4">
    <source>
        <dbReference type="ARBA" id="ARBA00022692"/>
    </source>
</evidence>
<evidence type="ECO:0000256" key="7">
    <source>
        <dbReference type="PROSITE-ProRule" id="PRU00473"/>
    </source>
</evidence>
<name>A0AB39V017_9GAMM</name>
<feature type="region of interest" description="Disordered" evidence="8">
    <location>
        <begin position="277"/>
        <end position="298"/>
    </location>
</feature>
<dbReference type="NCBIfam" id="NF006548">
    <property type="entry name" value="PRK09041.1"/>
    <property type="match status" value="1"/>
</dbReference>
<keyword evidence="5 9" id="KW-1133">Transmembrane helix</keyword>
<protein>
    <submittedName>
        <fullName evidence="11">Flagellar motor protein MotB</fullName>
    </submittedName>
</protein>
<keyword evidence="11" id="KW-0282">Flagellum</keyword>
<keyword evidence="4 9" id="KW-0812">Transmembrane</keyword>
<feature type="compositionally biased region" description="Polar residues" evidence="8">
    <location>
        <begin position="277"/>
        <end position="287"/>
    </location>
</feature>
<evidence type="ECO:0000256" key="8">
    <source>
        <dbReference type="SAM" id="MobiDB-lite"/>
    </source>
</evidence>
<organism evidence="11">
    <name type="scientific">Thermohahella caldifontis</name>
    <dbReference type="NCBI Taxonomy" id="3142973"/>
    <lineage>
        <taxon>Bacteria</taxon>
        <taxon>Pseudomonadati</taxon>
        <taxon>Pseudomonadota</taxon>
        <taxon>Gammaproteobacteria</taxon>
        <taxon>Oceanospirillales</taxon>
        <taxon>Hahellaceae</taxon>
        <taxon>Thermohahella</taxon>
    </lineage>
</organism>
<evidence type="ECO:0000313" key="11">
    <source>
        <dbReference type="EMBL" id="XDT73738.1"/>
    </source>
</evidence>
<feature type="region of interest" description="Disordered" evidence="8">
    <location>
        <begin position="307"/>
        <end position="326"/>
    </location>
</feature>
<evidence type="ECO:0000256" key="2">
    <source>
        <dbReference type="ARBA" id="ARBA00008914"/>
    </source>
</evidence>